<dbReference type="InterPro" id="IPR051209">
    <property type="entry name" value="FAD-bind_Monooxygenase_sf"/>
</dbReference>
<keyword evidence="3" id="KW-0285">Flavoprotein</keyword>
<dbReference type="PANTHER" id="PTHR42877">
    <property type="entry name" value="L-ORNITHINE N(5)-MONOOXYGENASE-RELATED"/>
    <property type="match status" value="1"/>
</dbReference>
<evidence type="ECO:0000256" key="2">
    <source>
        <dbReference type="ARBA" id="ARBA00010139"/>
    </source>
</evidence>
<comment type="similarity">
    <text evidence="2">Belongs to the FAD-binding monooxygenase family.</text>
</comment>
<evidence type="ECO:0008006" key="7">
    <source>
        <dbReference type="Google" id="ProtNLM"/>
    </source>
</evidence>
<gene>
    <name evidence="5" type="ORF">FE257_004787</name>
</gene>
<evidence type="ECO:0000313" key="6">
    <source>
        <dbReference type="Proteomes" id="UP001194746"/>
    </source>
</evidence>
<evidence type="ECO:0000256" key="1">
    <source>
        <dbReference type="ARBA" id="ARBA00001974"/>
    </source>
</evidence>
<dbReference type="Pfam" id="PF13450">
    <property type="entry name" value="NAD_binding_8"/>
    <property type="match status" value="1"/>
</dbReference>
<dbReference type="AlphaFoldDB" id="A0AAD4GX60"/>
<keyword evidence="6" id="KW-1185">Reference proteome</keyword>
<dbReference type="PANTHER" id="PTHR42877:SF7">
    <property type="entry name" value="FLAVIN-BINDING MONOOXYGENASE-RELATED"/>
    <property type="match status" value="1"/>
</dbReference>
<comment type="caution">
    <text evidence="5">The sequence shown here is derived from an EMBL/GenBank/DDBJ whole genome shotgun (WGS) entry which is preliminary data.</text>
</comment>
<keyword evidence="4" id="KW-0274">FAD</keyword>
<evidence type="ECO:0000256" key="4">
    <source>
        <dbReference type="ARBA" id="ARBA00022827"/>
    </source>
</evidence>
<evidence type="ECO:0000313" key="5">
    <source>
        <dbReference type="EMBL" id="KAF9891223.1"/>
    </source>
</evidence>
<sequence length="503" mass="56852">MHPTDDPVFSPAGSRAIDEGRPIKVICIGAGFSGILCAIRLPQRIPNLELVIYDKNHDIGGTWLENVYPGVGCDVPSHAYQYTFAGNPEWSKFYAEGAEIHGYLKDVAWKYQVEKYVQLEHFFQGAEWNETTQKWSIIVKNLRTNEVKVDTADIFIRATGLLNKWKWPDIDGLHTYTGKLMHTARFDPSYDLVEKRIALIGAGSTGIQILPQIQAKAKRVFHYMKGKTWISPRGYAAELGGGGNWGVCSYIYPHIRETYFFFADNFAEYTAEQRERFATDPGDLLEYRRVVEHVMNKEQLAIFRGTQALDDFWVEADAFMKEKLKKKPWIYESIRPAFPPGCRRLTPGPGYLEALVEDNVEFIGTGIKGVSPTGILDLNGDFHEVDAIICATGFDYSFSTRDTPIIGRNGITLDQMYDPHPQAYMGVTVPNMPNYFMFLGPAAAPATGSFIPTLEATADYVIKCIQKLQREGYGSLEPRTSALVAFNQYMDDYFEKTVFTYQV</sequence>
<dbReference type="InterPro" id="IPR036188">
    <property type="entry name" value="FAD/NAD-bd_sf"/>
</dbReference>
<protein>
    <recommendedName>
        <fullName evidence="7">FAD/NAD(P)-binding domain-containing protein</fullName>
    </recommendedName>
</protein>
<proteinExistence type="inferred from homology"/>
<comment type="cofactor">
    <cofactor evidence="1">
        <name>FAD</name>
        <dbReference type="ChEBI" id="CHEBI:57692"/>
    </cofactor>
</comment>
<dbReference type="EMBL" id="VCAU01000020">
    <property type="protein sequence ID" value="KAF9891223.1"/>
    <property type="molecule type" value="Genomic_DNA"/>
</dbReference>
<organism evidence="5 6">
    <name type="scientific">Aspergillus nanangensis</name>
    <dbReference type="NCBI Taxonomy" id="2582783"/>
    <lineage>
        <taxon>Eukaryota</taxon>
        <taxon>Fungi</taxon>
        <taxon>Dikarya</taxon>
        <taxon>Ascomycota</taxon>
        <taxon>Pezizomycotina</taxon>
        <taxon>Eurotiomycetes</taxon>
        <taxon>Eurotiomycetidae</taxon>
        <taxon>Eurotiales</taxon>
        <taxon>Aspergillaceae</taxon>
        <taxon>Aspergillus</taxon>
        <taxon>Aspergillus subgen. Circumdati</taxon>
    </lineage>
</organism>
<accession>A0AAD4GX60</accession>
<reference evidence="5" key="2">
    <citation type="submission" date="2020-02" db="EMBL/GenBank/DDBJ databases">
        <authorList>
            <person name="Gilchrist C.L.M."/>
            <person name="Chooi Y.-H."/>
        </authorList>
    </citation>
    <scope>NUCLEOTIDE SEQUENCE</scope>
    <source>
        <strain evidence="5">MST-FP2251</strain>
    </source>
</reference>
<dbReference type="Proteomes" id="UP001194746">
    <property type="component" value="Unassembled WGS sequence"/>
</dbReference>
<dbReference type="Gene3D" id="3.50.50.60">
    <property type="entry name" value="FAD/NAD(P)-binding domain"/>
    <property type="match status" value="2"/>
</dbReference>
<evidence type="ECO:0000256" key="3">
    <source>
        <dbReference type="ARBA" id="ARBA00022630"/>
    </source>
</evidence>
<name>A0AAD4GX60_ASPNN</name>
<dbReference type="SUPFAM" id="SSF51905">
    <property type="entry name" value="FAD/NAD(P)-binding domain"/>
    <property type="match status" value="2"/>
</dbReference>
<reference evidence="5" key="1">
    <citation type="journal article" date="2019" name="Beilstein J. Org. Chem.">
        <title>Nanangenines: drimane sesquiterpenoids as the dominant metabolite cohort of a novel Australian fungus, Aspergillus nanangensis.</title>
        <authorList>
            <person name="Lacey H.J."/>
            <person name="Gilchrist C.L.M."/>
            <person name="Crombie A."/>
            <person name="Kalaitzis J.A."/>
            <person name="Vuong D."/>
            <person name="Rutledge P.J."/>
            <person name="Turner P."/>
            <person name="Pitt J.I."/>
            <person name="Lacey E."/>
            <person name="Chooi Y.H."/>
            <person name="Piggott A.M."/>
        </authorList>
    </citation>
    <scope>NUCLEOTIDE SEQUENCE</scope>
    <source>
        <strain evidence="5">MST-FP2251</strain>
    </source>
</reference>